<evidence type="ECO:0000256" key="1">
    <source>
        <dbReference type="SAM" id="Phobius"/>
    </source>
</evidence>
<dbReference type="EMBL" id="JAZDUA010000138">
    <property type="protein sequence ID" value="KAK7866734.1"/>
    <property type="molecule type" value="Genomic_DNA"/>
</dbReference>
<keyword evidence="1" id="KW-1133">Transmembrane helix</keyword>
<proteinExistence type="predicted"/>
<dbReference type="Pfam" id="PF15998">
    <property type="entry name" value="DUF4773"/>
    <property type="match status" value="1"/>
</dbReference>
<keyword evidence="1" id="KW-0812">Transmembrane</keyword>
<accession>A0AAN9VKJ7</accession>
<evidence type="ECO:0000313" key="4">
    <source>
        <dbReference type="Proteomes" id="UP001378592"/>
    </source>
</evidence>
<comment type="caution">
    <text evidence="3">The sequence shown here is derived from an EMBL/GenBank/DDBJ whole genome shotgun (WGS) entry which is preliminary data.</text>
</comment>
<name>A0AAN9VKJ7_9ORTH</name>
<sequence>MCRCFCNCKILHARPCCVFICCTLLVICVAVGFVVVNYWPEISGDSGKNGTDAWTCYRSSCRKCELLEEPSIQLNASMCTNITYLSQDDGYFYIVAVNESVVINETLTDLNPLPVCIEEPSVEQYAKACLHLYDVNATNSSLHVCAHVEVTKKLHFIKKFEFGCFDIKPLKTGKPLAVVEDNTEHSVIVT</sequence>
<evidence type="ECO:0000259" key="2">
    <source>
        <dbReference type="Pfam" id="PF15998"/>
    </source>
</evidence>
<protein>
    <recommendedName>
        <fullName evidence="2">DUF4773 domain-containing protein</fullName>
    </recommendedName>
</protein>
<keyword evidence="1" id="KW-0472">Membrane</keyword>
<dbReference type="AlphaFoldDB" id="A0AAN9VKJ7"/>
<reference evidence="3 4" key="1">
    <citation type="submission" date="2024-03" db="EMBL/GenBank/DDBJ databases">
        <title>The genome assembly and annotation of the cricket Gryllus longicercus Weissman &amp; Gray.</title>
        <authorList>
            <person name="Szrajer S."/>
            <person name="Gray D."/>
            <person name="Ylla G."/>
        </authorList>
    </citation>
    <scope>NUCLEOTIDE SEQUENCE [LARGE SCALE GENOMIC DNA]</scope>
    <source>
        <strain evidence="3">DAG 2021-001</strain>
        <tissue evidence="3">Whole body minus gut</tissue>
    </source>
</reference>
<feature type="transmembrane region" description="Helical" evidence="1">
    <location>
        <begin position="16"/>
        <end position="39"/>
    </location>
</feature>
<evidence type="ECO:0000313" key="3">
    <source>
        <dbReference type="EMBL" id="KAK7866734.1"/>
    </source>
</evidence>
<gene>
    <name evidence="3" type="ORF">R5R35_003154</name>
</gene>
<dbReference type="PANTHER" id="PTHR36299">
    <property type="entry name" value="AGAP008005-PA"/>
    <property type="match status" value="1"/>
</dbReference>
<dbReference type="PANTHER" id="PTHR36299:SF2">
    <property type="entry name" value="DUF4773 DOMAIN-CONTAINING PROTEIN"/>
    <property type="match status" value="1"/>
</dbReference>
<organism evidence="3 4">
    <name type="scientific">Gryllus longicercus</name>
    <dbReference type="NCBI Taxonomy" id="2509291"/>
    <lineage>
        <taxon>Eukaryota</taxon>
        <taxon>Metazoa</taxon>
        <taxon>Ecdysozoa</taxon>
        <taxon>Arthropoda</taxon>
        <taxon>Hexapoda</taxon>
        <taxon>Insecta</taxon>
        <taxon>Pterygota</taxon>
        <taxon>Neoptera</taxon>
        <taxon>Polyneoptera</taxon>
        <taxon>Orthoptera</taxon>
        <taxon>Ensifera</taxon>
        <taxon>Gryllidea</taxon>
        <taxon>Grylloidea</taxon>
        <taxon>Gryllidae</taxon>
        <taxon>Gryllinae</taxon>
        <taxon>Gryllus</taxon>
    </lineage>
</organism>
<feature type="domain" description="DUF4773" evidence="2">
    <location>
        <begin position="55"/>
        <end position="168"/>
    </location>
</feature>
<dbReference type="Proteomes" id="UP001378592">
    <property type="component" value="Unassembled WGS sequence"/>
</dbReference>
<keyword evidence="4" id="KW-1185">Reference proteome</keyword>
<dbReference type="InterPro" id="IPR031941">
    <property type="entry name" value="DUF4773"/>
</dbReference>